<feature type="domain" description="C3H1-type" evidence="6">
    <location>
        <begin position="68"/>
        <end position="97"/>
    </location>
</feature>
<feature type="domain" description="C3H1-type" evidence="6">
    <location>
        <begin position="30"/>
        <end position="58"/>
    </location>
</feature>
<dbReference type="PROSITE" id="PS50103">
    <property type="entry name" value="ZF_C3H1"/>
    <property type="match status" value="2"/>
</dbReference>
<gene>
    <name evidence="7" type="ORF">EZS28_028766</name>
</gene>
<dbReference type="SMART" id="SM00356">
    <property type="entry name" value="ZnF_C3H1"/>
    <property type="match status" value="2"/>
</dbReference>
<dbReference type="InterPro" id="IPR036855">
    <property type="entry name" value="Znf_CCCH_sf"/>
</dbReference>
<evidence type="ECO:0000256" key="2">
    <source>
        <dbReference type="ARBA" id="ARBA00022737"/>
    </source>
</evidence>
<dbReference type="InterPro" id="IPR045877">
    <property type="entry name" value="ZFP36-like"/>
</dbReference>
<sequence length="124" mass="14087">MTKVTSISPPQSPSVLRLLGKRTRAQISARYKTEMCRNFVETGRCQYGSGCAFAHSKNELRQSDSSQLRSSSQCKNFHSGCCICYFGSRCRFIHKQEAHDPDEDSFPFTENPPMIDKFFTSDKS</sequence>
<dbReference type="InterPro" id="IPR000571">
    <property type="entry name" value="Znf_CCCH"/>
</dbReference>
<dbReference type="Proteomes" id="UP000324800">
    <property type="component" value="Unassembled WGS sequence"/>
</dbReference>
<dbReference type="GO" id="GO:0010468">
    <property type="term" value="P:regulation of gene expression"/>
    <property type="evidence" value="ECO:0007669"/>
    <property type="project" value="UniProtKB-ARBA"/>
</dbReference>
<evidence type="ECO:0000313" key="8">
    <source>
        <dbReference type="Proteomes" id="UP000324800"/>
    </source>
</evidence>
<dbReference type="PANTHER" id="PTHR12547:SF18">
    <property type="entry name" value="PROTEIN TIS11"/>
    <property type="match status" value="1"/>
</dbReference>
<feature type="non-terminal residue" evidence="7">
    <location>
        <position position="124"/>
    </location>
</feature>
<feature type="zinc finger region" description="C3H1-type" evidence="5">
    <location>
        <begin position="30"/>
        <end position="58"/>
    </location>
</feature>
<keyword evidence="3 5" id="KW-0863">Zinc-finger</keyword>
<evidence type="ECO:0000313" key="7">
    <source>
        <dbReference type="EMBL" id="KAA6375707.1"/>
    </source>
</evidence>
<dbReference type="Pfam" id="PF00642">
    <property type="entry name" value="zf-CCCH"/>
    <property type="match status" value="1"/>
</dbReference>
<dbReference type="SUPFAM" id="SSF90229">
    <property type="entry name" value="CCCH zinc finger"/>
    <property type="match status" value="1"/>
</dbReference>
<keyword evidence="4 5" id="KW-0862">Zinc</keyword>
<dbReference type="GO" id="GO:0051252">
    <property type="term" value="P:regulation of RNA metabolic process"/>
    <property type="evidence" value="ECO:0007669"/>
    <property type="project" value="UniProtKB-ARBA"/>
</dbReference>
<dbReference type="PANTHER" id="PTHR12547">
    <property type="entry name" value="CCCH ZINC FINGER/TIS11-RELATED"/>
    <property type="match status" value="1"/>
</dbReference>
<evidence type="ECO:0000256" key="5">
    <source>
        <dbReference type="PROSITE-ProRule" id="PRU00723"/>
    </source>
</evidence>
<feature type="zinc finger region" description="C3H1-type" evidence="5">
    <location>
        <begin position="68"/>
        <end position="97"/>
    </location>
</feature>
<proteinExistence type="predicted"/>
<reference evidence="7 8" key="1">
    <citation type="submission" date="2019-03" db="EMBL/GenBank/DDBJ databases">
        <title>Single cell metagenomics reveals metabolic interactions within the superorganism composed of flagellate Streblomastix strix and complex community of Bacteroidetes bacteria on its surface.</title>
        <authorList>
            <person name="Treitli S.C."/>
            <person name="Kolisko M."/>
            <person name="Husnik F."/>
            <person name="Keeling P."/>
            <person name="Hampl V."/>
        </authorList>
    </citation>
    <scope>NUCLEOTIDE SEQUENCE [LARGE SCALE GENOMIC DNA]</scope>
    <source>
        <strain evidence="7">ST1C</strain>
    </source>
</reference>
<keyword evidence="2" id="KW-0677">Repeat</keyword>
<name>A0A5J4UZD7_9EUKA</name>
<dbReference type="GO" id="GO:0003729">
    <property type="term" value="F:mRNA binding"/>
    <property type="evidence" value="ECO:0007669"/>
    <property type="project" value="InterPro"/>
</dbReference>
<dbReference type="EMBL" id="SNRW01011042">
    <property type="protein sequence ID" value="KAA6375707.1"/>
    <property type="molecule type" value="Genomic_DNA"/>
</dbReference>
<comment type="caution">
    <text evidence="7">The sequence shown here is derived from an EMBL/GenBank/DDBJ whole genome shotgun (WGS) entry which is preliminary data.</text>
</comment>
<evidence type="ECO:0000256" key="4">
    <source>
        <dbReference type="ARBA" id="ARBA00022833"/>
    </source>
</evidence>
<dbReference type="AlphaFoldDB" id="A0A5J4UZD7"/>
<dbReference type="GO" id="GO:0008270">
    <property type="term" value="F:zinc ion binding"/>
    <property type="evidence" value="ECO:0007669"/>
    <property type="project" value="UniProtKB-KW"/>
</dbReference>
<organism evidence="7 8">
    <name type="scientific">Streblomastix strix</name>
    <dbReference type="NCBI Taxonomy" id="222440"/>
    <lineage>
        <taxon>Eukaryota</taxon>
        <taxon>Metamonada</taxon>
        <taxon>Preaxostyla</taxon>
        <taxon>Oxymonadida</taxon>
        <taxon>Streblomastigidae</taxon>
        <taxon>Streblomastix</taxon>
    </lineage>
</organism>
<evidence type="ECO:0000256" key="3">
    <source>
        <dbReference type="ARBA" id="ARBA00022771"/>
    </source>
</evidence>
<protein>
    <recommendedName>
        <fullName evidence="6">C3H1-type domain-containing protein</fullName>
    </recommendedName>
</protein>
<evidence type="ECO:0000259" key="6">
    <source>
        <dbReference type="PROSITE" id="PS50103"/>
    </source>
</evidence>
<dbReference type="OrthoDB" id="410307at2759"/>
<dbReference type="Gene3D" id="4.10.1000.10">
    <property type="entry name" value="Zinc finger, CCCH-type"/>
    <property type="match status" value="1"/>
</dbReference>
<keyword evidence="1 5" id="KW-0479">Metal-binding</keyword>
<dbReference type="FunFam" id="4.10.1000.10:FF:000003">
    <property type="entry name" value="Zinc finger CCCH domain-containing protein"/>
    <property type="match status" value="1"/>
</dbReference>
<accession>A0A5J4UZD7</accession>
<evidence type="ECO:0000256" key="1">
    <source>
        <dbReference type="ARBA" id="ARBA00022723"/>
    </source>
</evidence>